<dbReference type="EMBL" id="JAKOGI010000166">
    <property type="protein sequence ID" value="KAJ8441423.1"/>
    <property type="molecule type" value="Genomic_DNA"/>
</dbReference>
<organism evidence="1 2">
    <name type="scientific">Carnegiea gigantea</name>
    <dbReference type="NCBI Taxonomy" id="171969"/>
    <lineage>
        <taxon>Eukaryota</taxon>
        <taxon>Viridiplantae</taxon>
        <taxon>Streptophyta</taxon>
        <taxon>Embryophyta</taxon>
        <taxon>Tracheophyta</taxon>
        <taxon>Spermatophyta</taxon>
        <taxon>Magnoliopsida</taxon>
        <taxon>eudicotyledons</taxon>
        <taxon>Gunneridae</taxon>
        <taxon>Pentapetalae</taxon>
        <taxon>Caryophyllales</taxon>
        <taxon>Cactineae</taxon>
        <taxon>Cactaceae</taxon>
        <taxon>Cactoideae</taxon>
        <taxon>Echinocereeae</taxon>
        <taxon>Carnegiea</taxon>
    </lineage>
</organism>
<evidence type="ECO:0000313" key="1">
    <source>
        <dbReference type="EMBL" id="KAJ8441423.1"/>
    </source>
</evidence>
<gene>
    <name evidence="1" type="ORF">Cgig2_023609</name>
</gene>
<dbReference type="AlphaFoldDB" id="A0A9Q1KEK6"/>
<comment type="caution">
    <text evidence="1">The sequence shown here is derived from an EMBL/GenBank/DDBJ whole genome shotgun (WGS) entry which is preliminary data.</text>
</comment>
<sequence length="306" mass="33623">MADKPSRPLILYGYGLAPLISPFHSHIHSVASRGCCGFLALDYPSSPPVAEDEKLMRELAQMLDASEAFCSVDGEKGSKEALKKVPSIAERFMGMRAAIVTSAPAVKCFGEKLSFTAVESDNFREVQSSEVAAIELLKLLGFEDGKTLDKDHFDLVFLHIGAHTKDSGQRDVEYMNNLVGSILQAAQPGSEIGSRLHLSVVLSYGSVMEDDPNLSLMSLKDGNSCGYSSLFPRQSYTLKGVNLRNGIRHHNPMLIAQWQDAVTRKDLAEEFSFSEFKEHGGNLAIPADRFVYEVAFKLWKAPKYGA</sequence>
<proteinExistence type="predicted"/>
<name>A0A9Q1KEK6_9CARY</name>
<protein>
    <submittedName>
        <fullName evidence="1">Uncharacterized protein</fullName>
    </submittedName>
</protein>
<evidence type="ECO:0000313" key="2">
    <source>
        <dbReference type="Proteomes" id="UP001153076"/>
    </source>
</evidence>
<dbReference type="Proteomes" id="UP001153076">
    <property type="component" value="Unassembled WGS sequence"/>
</dbReference>
<dbReference type="OrthoDB" id="1891406at2759"/>
<reference evidence="1" key="1">
    <citation type="submission" date="2022-04" db="EMBL/GenBank/DDBJ databases">
        <title>Carnegiea gigantea Genome sequencing and assembly v2.</title>
        <authorList>
            <person name="Copetti D."/>
            <person name="Sanderson M.J."/>
            <person name="Burquez A."/>
            <person name="Wojciechowski M.F."/>
        </authorList>
    </citation>
    <scope>NUCLEOTIDE SEQUENCE</scope>
    <source>
        <strain evidence="1">SGP5-SGP5p</strain>
        <tissue evidence="1">Aerial part</tissue>
    </source>
</reference>
<dbReference type="PANTHER" id="PTHR35506">
    <property type="entry name" value="OS02G0135600 PROTEIN"/>
    <property type="match status" value="1"/>
</dbReference>
<accession>A0A9Q1KEK6</accession>
<keyword evidence="2" id="KW-1185">Reference proteome</keyword>
<dbReference type="PANTHER" id="PTHR35506:SF1">
    <property type="entry name" value="OS02G0135600 PROTEIN"/>
    <property type="match status" value="1"/>
</dbReference>